<dbReference type="EMBL" id="JAHKSW010000018">
    <property type="protein sequence ID" value="KAG7321391.1"/>
    <property type="molecule type" value="Genomic_DNA"/>
</dbReference>
<sequence length="123" mass="13707">MYFELRLPQYTWLPSDKRPLVYEAQSCCQVMGLSGSWWWHSGTGVAIGTKGTVAKRCHQQVRVVVQAKAASSSTQPLQHSQHHEISLGPQPGVWCMCPHVERLRQERSSPEPSQALPEGAPAM</sequence>
<name>A0A9D3NET4_9TELE</name>
<dbReference type="AlphaFoldDB" id="A0A9D3NET4"/>
<comment type="caution">
    <text evidence="2">The sequence shown here is derived from an EMBL/GenBank/DDBJ whole genome shotgun (WGS) entry which is preliminary data.</text>
</comment>
<evidence type="ECO:0000313" key="3">
    <source>
        <dbReference type="Proteomes" id="UP000824219"/>
    </source>
</evidence>
<dbReference type="Proteomes" id="UP000824219">
    <property type="component" value="Linkage Group LG18"/>
</dbReference>
<feature type="region of interest" description="Disordered" evidence="1">
    <location>
        <begin position="103"/>
        <end position="123"/>
    </location>
</feature>
<evidence type="ECO:0000256" key="1">
    <source>
        <dbReference type="SAM" id="MobiDB-lite"/>
    </source>
</evidence>
<gene>
    <name evidence="2" type="ORF">KOW79_015806</name>
</gene>
<keyword evidence="3" id="KW-1185">Reference proteome</keyword>
<evidence type="ECO:0000313" key="2">
    <source>
        <dbReference type="EMBL" id="KAG7321391.1"/>
    </source>
</evidence>
<proteinExistence type="predicted"/>
<protein>
    <submittedName>
        <fullName evidence="2">Uncharacterized protein</fullName>
    </submittedName>
</protein>
<accession>A0A9D3NET4</accession>
<reference evidence="2 3" key="1">
    <citation type="submission" date="2021-06" db="EMBL/GenBank/DDBJ databases">
        <title>Chromosome-level genome assembly of the red-tail catfish (Hemibagrus wyckioides).</title>
        <authorList>
            <person name="Shao F."/>
        </authorList>
    </citation>
    <scope>NUCLEOTIDE SEQUENCE [LARGE SCALE GENOMIC DNA]</scope>
    <source>
        <strain evidence="2">EC202008001</strain>
        <tissue evidence="2">Blood</tissue>
    </source>
</reference>
<organism evidence="2 3">
    <name type="scientific">Hemibagrus wyckioides</name>
    <dbReference type="NCBI Taxonomy" id="337641"/>
    <lineage>
        <taxon>Eukaryota</taxon>
        <taxon>Metazoa</taxon>
        <taxon>Chordata</taxon>
        <taxon>Craniata</taxon>
        <taxon>Vertebrata</taxon>
        <taxon>Euteleostomi</taxon>
        <taxon>Actinopterygii</taxon>
        <taxon>Neopterygii</taxon>
        <taxon>Teleostei</taxon>
        <taxon>Ostariophysi</taxon>
        <taxon>Siluriformes</taxon>
        <taxon>Bagridae</taxon>
        <taxon>Hemibagrus</taxon>
    </lineage>
</organism>